<keyword evidence="1" id="KW-1133">Transmembrane helix</keyword>
<gene>
    <name evidence="2" type="ordered locus">Desde_2327</name>
</gene>
<dbReference type="AlphaFoldDB" id="I4A9N4"/>
<reference evidence="2 3" key="2">
    <citation type="journal article" date="2015" name="J. Bacteriol.">
        <title>Genomic, proteomic, and biochemical analysis of the organohalide respiratory pathway in Desulfitobacterium dehalogenans.</title>
        <authorList>
            <person name="Kruse T."/>
            <person name="van de Pas B.A."/>
            <person name="Atteia A."/>
            <person name="Krab K."/>
            <person name="Hagen W.R."/>
            <person name="Goodwin L."/>
            <person name="Chain P."/>
            <person name="Boeren S."/>
            <person name="Maphosa F."/>
            <person name="Schraa G."/>
            <person name="de Vos W.M."/>
            <person name="van der Oost J."/>
            <person name="Smidt H."/>
            <person name="Stams A.J."/>
        </authorList>
    </citation>
    <scope>NUCLEOTIDE SEQUENCE [LARGE SCALE GENOMIC DNA]</scope>
    <source>
        <strain evidence="3">ATCC 51507 / DSM 9161 / JW/IU-DC1</strain>
    </source>
</reference>
<dbReference type="HOGENOM" id="CLU_159392_0_0_9"/>
<dbReference type="STRING" id="756499.Desde_2327"/>
<evidence type="ECO:0000313" key="2">
    <source>
        <dbReference type="EMBL" id="AFM00669.1"/>
    </source>
</evidence>
<sequence length="101" mass="11205">MLFLMPALLIGVIFLQIFLAKKRSKWLGLIPPMITLLNSLLMVLGIAVYDGMTGGASVMLIASTFLTSNIPTIVLLGIYFGCREKMKIRSQLDKMNIQDLD</sequence>
<dbReference type="EMBL" id="CP003348">
    <property type="protein sequence ID" value="AFM00669.1"/>
    <property type="molecule type" value="Genomic_DNA"/>
</dbReference>
<name>I4A9N4_DESDJ</name>
<organism evidence="2 3">
    <name type="scientific">Desulfitobacterium dehalogenans (strain ATCC 51507 / DSM 9161 / JW/IU-DC1)</name>
    <dbReference type="NCBI Taxonomy" id="756499"/>
    <lineage>
        <taxon>Bacteria</taxon>
        <taxon>Bacillati</taxon>
        <taxon>Bacillota</taxon>
        <taxon>Clostridia</taxon>
        <taxon>Eubacteriales</taxon>
        <taxon>Desulfitobacteriaceae</taxon>
        <taxon>Desulfitobacterium</taxon>
    </lineage>
</organism>
<feature type="transmembrane region" description="Helical" evidence="1">
    <location>
        <begin position="30"/>
        <end position="49"/>
    </location>
</feature>
<reference evidence="3" key="1">
    <citation type="submission" date="2012-06" db="EMBL/GenBank/DDBJ databases">
        <title>Complete sequence of Desulfitobacterium dehalogenans ATCC 51507.</title>
        <authorList>
            <person name="Lucas S."/>
            <person name="Han J."/>
            <person name="Lapidus A."/>
            <person name="Cheng J.-F."/>
            <person name="Goodwin L."/>
            <person name="Pitluck S."/>
            <person name="Peters L."/>
            <person name="Ovchinnikova G."/>
            <person name="Teshima H."/>
            <person name="Detter J.C."/>
            <person name="Han C."/>
            <person name="Tapia R."/>
            <person name="Land M."/>
            <person name="Hauser L."/>
            <person name="Kyrpides N."/>
            <person name="Ivanova N."/>
            <person name="Pagani I."/>
            <person name="Kruse T."/>
            <person name="de Vos W.M."/>
            <person name="Smidt H."/>
            <person name="Woyke T."/>
        </authorList>
    </citation>
    <scope>NUCLEOTIDE SEQUENCE [LARGE SCALE GENOMIC DNA]</scope>
    <source>
        <strain evidence="3">ATCC 51507 / DSM 9161 / JW/IU-DC1</strain>
    </source>
</reference>
<keyword evidence="1" id="KW-0812">Transmembrane</keyword>
<keyword evidence="1" id="KW-0472">Membrane</keyword>
<feature type="transmembrane region" description="Helical" evidence="1">
    <location>
        <begin position="56"/>
        <end position="80"/>
    </location>
</feature>
<dbReference type="eggNOG" id="ENOG5032VG4">
    <property type="taxonomic scope" value="Bacteria"/>
</dbReference>
<dbReference type="Proteomes" id="UP000006053">
    <property type="component" value="Chromosome"/>
</dbReference>
<keyword evidence="3" id="KW-1185">Reference proteome</keyword>
<proteinExistence type="predicted"/>
<evidence type="ECO:0000256" key="1">
    <source>
        <dbReference type="SAM" id="Phobius"/>
    </source>
</evidence>
<accession>I4A9N4</accession>
<evidence type="ECO:0000313" key="3">
    <source>
        <dbReference type="Proteomes" id="UP000006053"/>
    </source>
</evidence>
<dbReference type="KEGG" id="ddh:Desde_2327"/>
<protein>
    <submittedName>
        <fullName evidence="2">Uncharacterized protein</fullName>
    </submittedName>
</protein>